<dbReference type="PANTHER" id="PTHR14344">
    <property type="entry name" value="WD REPEAT PROTEIN"/>
    <property type="match status" value="1"/>
</dbReference>
<dbReference type="AlphaFoldDB" id="A0A8S1BBR8"/>
<evidence type="ECO:0000256" key="3">
    <source>
        <dbReference type="ARBA" id="ARBA00022574"/>
    </source>
</evidence>
<dbReference type="PANTHER" id="PTHR14344:SF3">
    <property type="entry name" value="WD REPEAT-CONTAINING PROTEIN 6"/>
    <property type="match status" value="1"/>
</dbReference>
<keyword evidence="4" id="KW-0819">tRNA processing</keyword>
<evidence type="ECO:0000256" key="2">
    <source>
        <dbReference type="ARBA" id="ARBA00022490"/>
    </source>
</evidence>
<dbReference type="SMART" id="SM00320">
    <property type="entry name" value="WD40"/>
    <property type="match status" value="8"/>
</dbReference>
<evidence type="ECO:0000256" key="5">
    <source>
        <dbReference type="ARBA" id="ARBA00022737"/>
    </source>
</evidence>
<evidence type="ECO:0000256" key="7">
    <source>
        <dbReference type="ARBA" id="ARBA00040154"/>
    </source>
</evidence>
<feature type="repeat" description="WD" evidence="8">
    <location>
        <begin position="172"/>
        <end position="203"/>
    </location>
</feature>
<dbReference type="OrthoDB" id="3542292at2759"/>
<dbReference type="InterPro" id="IPR036322">
    <property type="entry name" value="WD40_repeat_dom_sf"/>
</dbReference>
<name>A0A8S1BBR8_ARCPL</name>
<gene>
    <name evidence="9" type="ORF">APLA_LOCUS14673</name>
</gene>
<keyword evidence="5" id="KW-0677">Repeat</keyword>
<sequence length="985" mass="111094">MSSITRTDVTAVIFYNKLILAGIGSTLNVFDKQSTKLQQRLQVLHGQKIYGIVPSKFKAEIIVFGGKQFTVLSVDENEVLIKKFEAVVCDDWLHSALWVYGDVIAVLTAHNVVQKWNTTTLELISQHASKDNSILYSGLLVPLKDDILVMAGTVFSEVIIHRCSDDKQFHNLKEHKGVIFSISCKPEKNIIVTTSDDRSVCIWGPETIPPHSYDTINYWKNISIVCKHKVYGHLARVMRSCISNRLIISVGEDSAICYWDYEGKLKKKIVTHQNGCIWSVDADEHHLVTGGGDCGVIIHPLSAAIDYSQNDIIDIGVATPKRVEFTARRNLVVTDENNLIYYNFSNKNKCVYELKYESTYRMLSLSSCRQLVAVADMTGKLGIFVENCKDDAVIIKLIDIKLDIGKVLSMHWAGNRHLVFCTDNGHISVFASSDTIVEEYAHFILPPCKEALLTAVAVDFTKNYFVVGDRCGNIHIFVKGQVNPVKSFSKVHGRYGPRTLLFTDKSITSTGRDHSVKYFTSFNGSFKFMRSKDFPFAWVEKFLDKDQNLVCGFQERVFVVYNIKYNSKVLEIPCGGGHRSFDAIRYIDKVNDGFDEIIKLVYLKDSDINVATFELSKIVSKNVINGSHAKEINCLKSHKVKVNDAIIYITGGEDTTLRISSVDEAMNFQDEFCFRHLSSVRTLSIYVIDQYTFLLVSAGGRAQICVKKVKIIKEKSEFSIVCEELIDYLVKGTDKERKGNQPWKNCYVDFDPEMRIMDLDIHKFNQKFVIFAGCSDAYLRVFSFGENENKLEVLKATKYHSTCILKTKCIQMYDKNILVTCTTRGDVTFWDITNIFDTDLTPFFSTKTNKSGINSIIFTTIANNKFLIGTGGDDNAIHLVLLEIPDQNNLGSMKVLNTWNSSNFHSSQITGLCSVDRYLISASIDQRITLLQWKIIGEEIECNFVTQVHTDVADVQGMELLEVSSDALTVCVFGKGMEVLAVSKN</sequence>
<comment type="caution">
    <text evidence="9">The sequence shown here is derived from an EMBL/GenBank/DDBJ whole genome shotgun (WGS) entry which is preliminary data.</text>
</comment>
<comment type="subcellular location">
    <subcellularLocation>
        <location evidence="1">Cytoplasm</location>
    </subcellularLocation>
</comment>
<dbReference type="Gene3D" id="2.130.10.10">
    <property type="entry name" value="YVTN repeat-like/Quinoprotein amine dehydrogenase"/>
    <property type="match status" value="3"/>
</dbReference>
<dbReference type="SUPFAM" id="SSF50978">
    <property type="entry name" value="WD40 repeat-like"/>
    <property type="match status" value="3"/>
</dbReference>
<comment type="similarity">
    <text evidence="6">Belongs to the WD repeat WDR6 family.</text>
</comment>
<accession>A0A8S1BBR8</accession>
<proteinExistence type="inferred from homology"/>
<dbReference type="InterPro" id="IPR051973">
    <property type="entry name" value="tRNA_Anticodon_Mtase-Reg"/>
</dbReference>
<keyword evidence="2" id="KW-0963">Cytoplasm</keyword>
<dbReference type="PROSITE" id="PS50082">
    <property type="entry name" value="WD_REPEATS_2"/>
    <property type="match status" value="1"/>
</dbReference>
<evidence type="ECO:0000256" key="6">
    <source>
        <dbReference type="ARBA" id="ARBA00038255"/>
    </source>
</evidence>
<dbReference type="InterPro" id="IPR015943">
    <property type="entry name" value="WD40/YVTN_repeat-like_dom_sf"/>
</dbReference>
<dbReference type="GO" id="GO:0005737">
    <property type="term" value="C:cytoplasm"/>
    <property type="evidence" value="ECO:0007669"/>
    <property type="project" value="UniProtKB-SubCell"/>
</dbReference>
<evidence type="ECO:0000256" key="4">
    <source>
        <dbReference type="ARBA" id="ARBA00022694"/>
    </source>
</evidence>
<evidence type="ECO:0000256" key="8">
    <source>
        <dbReference type="PROSITE-ProRule" id="PRU00221"/>
    </source>
</evidence>
<keyword evidence="3 8" id="KW-0853">WD repeat</keyword>
<protein>
    <recommendedName>
        <fullName evidence="7">tRNA (34-2'-O)-methyltransferase regulator WDR6</fullName>
    </recommendedName>
</protein>
<dbReference type="EMBL" id="CADEBD010000422">
    <property type="protein sequence ID" value="CAB3254356.1"/>
    <property type="molecule type" value="Genomic_DNA"/>
</dbReference>
<dbReference type="InterPro" id="IPR001680">
    <property type="entry name" value="WD40_rpt"/>
</dbReference>
<evidence type="ECO:0000313" key="10">
    <source>
        <dbReference type="Proteomes" id="UP000494256"/>
    </source>
</evidence>
<dbReference type="Proteomes" id="UP000494256">
    <property type="component" value="Unassembled WGS sequence"/>
</dbReference>
<dbReference type="Pfam" id="PF00400">
    <property type="entry name" value="WD40"/>
    <property type="match status" value="1"/>
</dbReference>
<dbReference type="GO" id="GO:0030488">
    <property type="term" value="P:tRNA methylation"/>
    <property type="evidence" value="ECO:0007669"/>
    <property type="project" value="TreeGrafter"/>
</dbReference>
<organism evidence="9 10">
    <name type="scientific">Arctia plantaginis</name>
    <name type="common">Wood tiger moth</name>
    <name type="synonym">Phalaena plantaginis</name>
    <dbReference type="NCBI Taxonomy" id="874455"/>
    <lineage>
        <taxon>Eukaryota</taxon>
        <taxon>Metazoa</taxon>
        <taxon>Ecdysozoa</taxon>
        <taxon>Arthropoda</taxon>
        <taxon>Hexapoda</taxon>
        <taxon>Insecta</taxon>
        <taxon>Pterygota</taxon>
        <taxon>Neoptera</taxon>
        <taxon>Endopterygota</taxon>
        <taxon>Lepidoptera</taxon>
        <taxon>Glossata</taxon>
        <taxon>Ditrysia</taxon>
        <taxon>Noctuoidea</taxon>
        <taxon>Erebidae</taxon>
        <taxon>Arctiinae</taxon>
        <taxon>Arctia</taxon>
    </lineage>
</organism>
<reference evidence="9 10" key="1">
    <citation type="submission" date="2020-04" db="EMBL/GenBank/DDBJ databases">
        <authorList>
            <person name="Wallbank WR R."/>
            <person name="Pardo Diaz C."/>
            <person name="Kozak K."/>
            <person name="Martin S."/>
            <person name="Jiggins C."/>
            <person name="Moest M."/>
            <person name="Warren A I."/>
            <person name="Byers J.R.P. K."/>
            <person name="Montejo-Kovacevich G."/>
            <person name="Yen C E."/>
        </authorList>
    </citation>
    <scope>NUCLEOTIDE SEQUENCE [LARGE SCALE GENOMIC DNA]</scope>
</reference>
<evidence type="ECO:0000256" key="1">
    <source>
        <dbReference type="ARBA" id="ARBA00004496"/>
    </source>
</evidence>
<evidence type="ECO:0000313" key="9">
    <source>
        <dbReference type="EMBL" id="CAB3254356.1"/>
    </source>
</evidence>
<dbReference type="PROSITE" id="PS50294">
    <property type="entry name" value="WD_REPEATS_REGION"/>
    <property type="match status" value="1"/>
</dbReference>